<evidence type="ECO:0000313" key="10">
    <source>
        <dbReference type="Proteomes" id="UP000245431"/>
    </source>
</evidence>
<dbReference type="EC" id="3.5.2.6" evidence="3 6"/>
<dbReference type="GO" id="GO:0046677">
    <property type="term" value="P:response to antibiotic"/>
    <property type="evidence" value="ECO:0007669"/>
    <property type="project" value="UniProtKB-UniRule"/>
</dbReference>
<gene>
    <name evidence="9" type="primary">ampC</name>
    <name evidence="9" type="ORF">PVE_R1G2809</name>
</gene>
<dbReference type="PROSITE" id="PS00336">
    <property type="entry name" value="BETA_LACTAMASE_C"/>
    <property type="match status" value="1"/>
</dbReference>
<reference evidence="10" key="1">
    <citation type="submission" date="2016-07" db="EMBL/GenBank/DDBJ databases">
        <authorList>
            <person name="Florea S."/>
            <person name="Webb J.S."/>
            <person name="Jaromczyk J."/>
            <person name="Schardl C.L."/>
        </authorList>
    </citation>
    <scope>NUCLEOTIDE SEQUENCE [LARGE SCALE GENOMIC DNA]</scope>
    <source>
        <strain evidence="10">1YdBTEX2</strain>
    </source>
</reference>
<dbReference type="InterPro" id="IPR058136">
    <property type="entry name" value="AmpC"/>
</dbReference>
<dbReference type="PANTHER" id="PTHR46825">
    <property type="entry name" value="D-ALANYL-D-ALANINE-CARBOXYPEPTIDASE/ENDOPEPTIDASE AMPH"/>
    <property type="match status" value="1"/>
</dbReference>
<dbReference type="GO" id="GO:0008800">
    <property type="term" value="F:beta-lactamase activity"/>
    <property type="evidence" value="ECO:0007669"/>
    <property type="project" value="UniProtKB-UniRule"/>
</dbReference>
<evidence type="ECO:0000259" key="8">
    <source>
        <dbReference type="Pfam" id="PF00144"/>
    </source>
</evidence>
<feature type="chain" id="PRO_5008916233" description="Beta-lactamase" evidence="7">
    <location>
        <begin position="27"/>
        <end position="384"/>
    </location>
</feature>
<dbReference type="InterPro" id="IPR012338">
    <property type="entry name" value="Beta-lactam/transpept-like"/>
</dbReference>
<proteinExistence type="inferred from homology"/>
<feature type="domain" description="Beta-lactamase-related" evidence="8">
    <location>
        <begin position="34"/>
        <end position="382"/>
    </location>
</feature>
<dbReference type="GO" id="GO:0017001">
    <property type="term" value="P:antibiotic catabolic process"/>
    <property type="evidence" value="ECO:0007669"/>
    <property type="project" value="InterPro"/>
</dbReference>
<dbReference type="RefSeq" id="WP_050558744.1">
    <property type="nucleotide sequence ID" value="NZ_AOUH01000016.1"/>
</dbReference>
<protein>
    <recommendedName>
        <fullName evidence="3 6">Beta-lactamase</fullName>
        <ecNumber evidence="3 6">3.5.2.6</ecNumber>
    </recommendedName>
</protein>
<dbReference type="Pfam" id="PF00144">
    <property type="entry name" value="Beta-lactamase"/>
    <property type="match status" value="1"/>
</dbReference>
<dbReference type="Gene3D" id="3.40.710.10">
    <property type="entry name" value="DD-peptidase/beta-lactamase superfamily"/>
    <property type="match status" value="1"/>
</dbReference>
<dbReference type="SUPFAM" id="SSF56601">
    <property type="entry name" value="beta-lactamase/transpeptidase-like"/>
    <property type="match status" value="1"/>
</dbReference>
<dbReference type="Proteomes" id="UP000245431">
    <property type="component" value="Chromosome PVE_r1"/>
</dbReference>
<dbReference type="AlphaFoldDB" id="A0A1D3JX74"/>
<evidence type="ECO:0000256" key="5">
    <source>
        <dbReference type="ARBA" id="ARBA00023251"/>
    </source>
</evidence>
<dbReference type="EMBL" id="LT599583">
    <property type="protein sequence ID" value="SBW80693.1"/>
    <property type="molecule type" value="Genomic_DNA"/>
</dbReference>
<evidence type="ECO:0000256" key="3">
    <source>
        <dbReference type="ARBA" id="ARBA00012865"/>
    </source>
</evidence>
<dbReference type="InterPro" id="IPR001586">
    <property type="entry name" value="Beta-lactam_class-C_AS"/>
</dbReference>
<dbReference type="NCBIfam" id="NF033085">
    <property type="entry name" value="bla_class_C"/>
    <property type="match status" value="1"/>
</dbReference>
<keyword evidence="4 6" id="KW-0378">Hydrolase</keyword>
<evidence type="ECO:0000256" key="2">
    <source>
        <dbReference type="ARBA" id="ARBA00007840"/>
    </source>
</evidence>
<evidence type="ECO:0000256" key="7">
    <source>
        <dbReference type="SAM" id="SignalP"/>
    </source>
</evidence>
<accession>A0A1D3JX74</accession>
<evidence type="ECO:0000313" key="9">
    <source>
        <dbReference type="EMBL" id="SBW80693.1"/>
    </source>
</evidence>
<organism evidence="9 10">
    <name type="scientific">Pseudomonas veronii 1YdBTEX2</name>
    <dbReference type="NCBI Taxonomy" id="1295141"/>
    <lineage>
        <taxon>Bacteria</taxon>
        <taxon>Pseudomonadati</taxon>
        <taxon>Pseudomonadota</taxon>
        <taxon>Gammaproteobacteria</taxon>
        <taxon>Pseudomonadales</taxon>
        <taxon>Pseudomonadaceae</taxon>
        <taxon>Pseudomonas</taxon>
    </lineage>
</organism>
<keyword evidence="7" id="KW-0732">Signal</keyword>
<dbReference type="InterPro" id="IPR001466">
    <property type="entry name" value="Beta-lactam-related"/>
</dbReference>
<keyword evidence="5 6" id="KW-0046">Antibiotic resistance</keyword>
<name>A0A1D3JX74_PSEVE</name>
<dbReference type="PANTHER" id="PTHR46825:SF8">
    <property type="entry name" value="BETA-LACTAMASE-RELATED"/>
    <property type="match status" value="1"/>
</dbReference>
<comment type="catalytic activity">
    <reaction evidence="1 6">
        <text>a beta-lactam + H2O = a substituted beta-amino acid</text>
        <dbReference type="Rhea" id="RHEA:20401"/>
        <dbReference type="ChEBI" id="CHEBI:15377"/>
        <dbReference type="ChEBI" id="CHEBI:35627"/>
        <dbReference type="ChEBI" id="CHEBI:140347"/>
        <dbReference type="EC" id="3.5.2.6"/>
    </reaction>
</comment>
<feature type="signal peptide" evidence="7">
    <location>
        <begin position="1"/>
        <end position="26"/>
    </location>
</feature>
<evidence type="ECO:0000256" key="1">
    <source>
        <dbReference type="ARBA" id="ARBA00001526"/>
    </source>
</evidence>
<dbReference type="GO" id="GO:0030288">
    <property type="term" value="C:outer membrane-bounded periplasmic space"/>
    <property type="evidence" value="ECO:0007669"/>
    <property type="project" value="InterPro"/>
</dbReference>
<sequence>MPQQTVFGVRHLTALAMFLGAGQCLAATDLQAVVDASVKPLMQQQAIPGLAVAVVQNGKVQYFNYGMASKEAQQPVNQNTLFEIGSVSKTFTATLGGYAQAIGKLTLSDKASQYWPALAGSAFDRISLLQLATYTPGGLPLQFPDAADNADAMLGYFQRWKPSYAPGAQRLYSNPSIGLFGYLAARSLGQPFNVAMEHTLLPKLGLSNTHLSVPTAQSGEYAQGYDKQQKPVRVSPGALDNEAYGIKTSTHDLARYVIANLHPQTLEKPLQQAIASTHAGYYRVNGMTQGLGWEYYPYPIALQALIDGNSTPMAMEPHRPDWLTTPQAQPANVLYNKTGSTAGFGAYVAYVPSKDMGVVILANKNYPNAERVKVAHAILSALDH</sequence>
<comment type="similarity">
    <text evidence="2 6">Belongs to the class-C beta-lactamase family.</text>
</comment>
<evidence type="ECO:0000256" key="6">
    <source>
        <dbReference type="RuleBase" id="RU361140"/>
    </source>
</evidence>
<dbReference type="InterPro" id="IPR050491">
    <property type="entry name" value="AmpC-like"/>
</dbReference>
<evidence type="ECO:0000256" key="4">
    <source>
        <dbReference type="ARBA" id="ARBA00022801"/>
    </source>
</evidence>